<evidence type="ECO:0000256" key="9">
    <source>
        <dbReference type="ARBA" id="ARBA00022932"/>
    </source>
</evidence>
<keyword evidence="5" id="KW-0479">Metal-binding</keyword>
<keyword evidence="6 11" id="KW-0547">Nucleotide-binding</keyword>
<dbReference type="InterPro" id="IPR022754">
    <property type="entry name" value="DNA_pol_III_gamma-3"/>
</dbReference>
<keyword evidence="7" id="KW-0862">Zinc</keyword>
<proteinExistence type="inferred from homology"/>
<dbReference type="EC" id="2.7.7.7" evidence="11"/>
<keyword evidence="4 11" id="KW-0235">DNA replication</keyword>
<dbReference type="InterPro" id="IPR045085">
    <property type="entry name" value="HLD_clamp_pol_III_gamma_tau"/>
</dbReference>
<dbReference type="Pfam" id="PF12170">
    <property type="entry name" value="DNA_pol3_tau_5"/>
    <property type="match status" value="1"/>
</dbReference>
<comment type="catalytic activity">
    <reaction evidence="10 11">
        <text>DNA(n) + a 2'-deoxyribonucleoside 5'-triphosphate = DNA(n+1) + diphosphate</text>
        <dbReference type="Rhea" id="RHEA:22508"/>
        <dbReference type="Rhea" id="RHEA-COMP:17339"/>
        <dbReference type="Rhea" id="RHEA-COMP:17340"/>
        <dbReference type="ChEBI" id="CHEBI:33019"/>
        <dbReference type="ChEBI" id="CHEBI:61560"/>
        <dbReference type="ChEBI" id="CHEBI:173112"/>
        <dbReference type="EC" id="2.7.7.7"/>
    </reaction>
</comment>
<keyword evidence="2 11" id="KW-0808">Transferase</keyword>
<dbReference type="Pfam" id="PF13177">
    <property type="entry name" value="DNA_pol3_delta2"/>
    <property type="match status" value="1"/>
</dbReference>
<dbReference type="NCBIfam" id="TIGR02397">
    <property type="entry name" value="dnaX_nterm"/>
    <property type="match status" value="1"/>
</dbReference>
<evidence type="ECO:0000256" key="6">
    <source>
        <dbReference type="ARBA" id="ARBA00022741"/>
    </source>
</evidence>
<evidence type="ECO:0000256" key="7">
    <source>
        <dbReference type="ARBA" id="ARBA00022833"/>
    </source>
</evidence>
<dbReference type="InterPro" id="IPR050238">
    <property type="entry name" value="DNA_Rep/Repair_Clamp_Loader"/>
</dbReference>
<evidence type="ECO:0000256" key="2">
    <source>
        <dbReference type="ARBA" id="ARBA00022679"/>
    </source>
</evidence>
<dbReference type="Pfam" id="PF12169">
    <property type="entry name" value="DNA_pol3_gamma3"/>
    <property type="match status" value="1"/>
</dbReference>
<evidence type="ECO:0000256" key="12">
    <source>
        <dbReference type="SAM" id="MobiDB-lite"/>
    </source>
</evidence>
<evidence type="ECO:0000256" key="1">
    <source>
        <dbReference type="ARBA" id="ARBA00006360"/>
    </source>
</evidence>
<evidence type="ECO:0000256" key="5">
    <source>
        <dbReference type="ARBA" id="ARBA00022723"/>
    </source>
</evidence>
<accession>A0ABV2CCY4</accession>
<dbReference type="InterPro" id="IPR012763">
    <property type="entry name" value="DNA_pol_III_sug/sutau_N"/>
</dbReference>
<dbReference type="NCBIfam" id="NF005942">
    <property type="entry name" value="PRK07994.1"/>
    <property type="match status" value="1"/>
</dbReference>
<keyword evidence="3 11" id="KW-0548">Nucleotidyltransferase</keyword>
<evidence type="ECO:0000256" key="8">
    <source>
        <dbReference type="ARBA" id="ARBA00022840"/>
    </source>
</evidence>
<evidence type="ECO:0000256" key="3">
    <source>
        <dbReference type="ARBA" id="ARBA00022695"/>
    </source>
</evidence>
<dbReference type="CDD" id="cd00009">
    <property type="entry name" value="AAA"/>
    <property type="match status" value="1"/>
</dbReference>
<evidence type="ECO:0000313" key="15">
    <source>
        <dbReference type="Proteomes" id="UP001548587"/>
    </source>
</evidence>
<evidence type="ECO:0000313" key="14">
    <source>
        <dbReference type="EMBL" id="MET1476911.1"/>
    </source>
</evidence>
<comment type="subunit">
    <text evidence="11">DNA polymerase III contains a core (composed of alpha, epsilon and theta chains) that associates with a tau subunit. This core dimerizes to form the POLIII' complex. PolIII' associates with the gamma complex (composed of gamma, delta, delta', psi and chi chains) and with the beta chain to form the complete DNA polymerase III complex.</text>
</comment>
<sequence>MTYQVLARKWRPKDFASLVGQEHVVRALTHALDGGRLHHAYLFTGTRGVGKTTLSRIFAKALNCETGVTSQPCGVCRACREIDEGRFVDYVEMDAASNRGVDEMAALLERAVYAPVDARFKVYMIDEVHMLTNHAFNAMLKTLEEPPPHVKFILATTDPQKIPVTVLSRCLQFNLKQMPAGHIVSHLERILGEEQITFEPQALRLLARAAQGSMRDALSLTDQAIAYSANEVTESAVSGMLGALDQTYMVRLLDALAAGNGPEILAIADEMSLRSLSFSTALQDLASLLHRVAWAQFAPGSVLDEWPEAADLRRFAETLSPEQVQLFYQIATVGRAELGLAPDEYAGFTMTLLRMLAFEPAAGAGSAPAGQPSVPPRAVPAPRAAAAKPVAAAARPQAAAPAAPVAPVARSAPAQSSDEAARPVAKPAVVSAPAEAPVSAPEKAAPAPVAADVQAIEPPQPEEKAAPAGDAPPPARKEPEPPAVAAAQRNDEPVPQPASAPRAASPEPAAARPAARAGGAAAALDVLRNAGMRVSSDRGRAGAAAKPAAAQPAAEKPAAPRPAVQVPTPRAAARAPQAADSRQPSPPWEDIPPDDYVPLSADEMFGGSDDGFVPVFDSGPDDVRVTPKPAEARPAAPIDTRPLPPAIALDAIGFDGEWPALAARLPLKGVAYQLAFNSELTAVDASALKLSVPVPQYADAAQVAKLKAALADALGKPVEVSVEVGPARRTAAALDAAARAARQREAEQEIHGDPFVQQLVRDFGARIVEGSVRPLADSAPDGAPPTLH</sequence>
<dbReference type="Gene3D" id="3.30.300.150">
    <property type="entry name" value="DNA polymerase III, tau subunit, domain V"/>
    <property type="match status" value="1"/>
</dbReference>
<dbReference type="SMART" id="SM00382">
    <property type="entry name" value="AAA"/>
    <property type="match status" value="1"/>
</dbReference>
<comment type="similarity">
    <text evidence="1 11">Belongs to the DnaX/STICHEL family.</text>
</comment>
<dbReference type="EMBL" id="JBEWCH010000014">
    <property type="protein sequence ID" value="MET1476911.1"/>
    <property type="molecule type" value="Genomic_DNA"/>
</dbReference>
<dbReference type="PANTHER" id="PTHR11669">
    <property type="entry name" value="REPLICATION FACTOR C / DNA POLYMERASE III GAMMA-TAU SUBUNIT"/>
    <property type="match status" value="1"/>
</dbReference>
<dbReference type="SUPFAM" id="SSF52540">
    <property type="entry name" value="P-loop containing nucleoside triphosphate hydrolases"/>
    <property type="match status" value="1"/>
</dbReference>
<dbReference type="PANTHER" id="PTHR11669:SF0">
    <property type="entry name" value="PROTEIN STICHEL-LIKE 2"/>
    <property type="match status" value="1"/>
</dbReference>
<dbReference type="InterPro" id="IPR008921">
    <property type="entry name" value="DNA_pol3_clamp-load_cplx_C"/>
</dbReference>
<feature type="compositionally biased region" description="Low complexity" evidence="12">
    <location>
        <begin position="541"/>
        <end position="579"/>
    </location>
</feature>
<keyword evidence="8 11" id="KW-0067">ATP-binding</keyword>
<feature type="region of interest" description="Disordered" evidence="12">
    <location>
        <begin position="534"/>
        <end position="595"/>
    </location>
</feature>
<keyword evidence="9 11" id="KW-0239">DNA-directed DNA polymerase</keyword>
<reference evidence="14 15" key="1">
    <citation type="submission" date="2024-06" db="EMBL/GenBank/DDBJ databases">
        <title>Burkholderia sola in Mexico.</title>
        <authorList>
            <person name="Estrada P."/>
        </authorList>
    </citation>
    <scope>NUCLEOTIDE SEQUENCE [LARGE SCALE GENOMIC DNA]</scope>
    <source>
        <strain evidence="14 15">CpTa8-5</strain>
    </source>
</reference>
<dbReference type="RefSeq" id="WP_209926873.1">
    <property type="nucleotide sequence ID" value="NZ_JBEWCH010000014.1"/>
</dbReference>
<organism evidence="14 15">
    <name type="scientific">Burkholderia sola</name>
    <dbReference type="NCBI Taxonomy" id="2843302"/>
    <lineage>
        <taxon>Bacteria</taxon>
        <taxon>Pseudomonadati</taxon>
        <taxon>Pseudomonadota</taxon>
        <taxon>Betaproteobacteria</taxon>
        <taxon>Burkholderiales</taxon>
        <taxon>Burkholderiaceae</taxon>
        <taxon>Burkholderia</taxon>
        <taxon>Burkholderia cepacia complex</taxon>
    </lineage>
</organism>
<dbReference type="Gene3D" id="1.20.272.10">
    <property type="match status" value="1"/>
</dbReference>
<evidence type="ECO:0000256" key="4">
    <source>
        <dbReference type="ARBA" id="ARBA00022705"/>
    </source>
</evidence>
<name>A0ABV2CCY4_9BURK</name>
<dbReference type="Gene3D" id="1.10.8.60">
    <property type="match status" value="1"/>
</dbReference>
<dbReference type="NCBIfam" id="NF005423">
    <property type="entry name" value="PRK07003.1"/>
    <property type="match status" value="1"/>
</dbReference>
<feature type="domain" description="AAA+ ATPase" evidence="13">
    <location>
        <begin position="37"/>
        <end position="179"/>
    </location>
</feature>
<dbReference type="InterPro" id="IPR038249">
    <property type="entry name" value="PolIII_tau_V_sf"/>
</dbReference>
<evidence type="ECO:0000259" key="13">
    <source>
        <dbReference type="SMART" id="SM00382"/>
    </source>
</evidence>
<feature type="region of interest" description="Disordered" evidence="12">
    <location>
        <begin position="460"/>
        <end position="520"/>
    </location>
</feature>
<feature type="region of interest" description="Disordered" evidence="12">
    <location>
        <begin position="409"/>
        <end position="428"/>
    </location>
</feature>
<feature type="compositionally biased region" description="Low complexity" evidence="12">
    <location>
        <begin position="497"/>
        <end position="520"/>
    </location>
</feature>
<dbReference type="GO" id="GO:0003887">
    <property type="term" value="F:DNA-directed DNA polymerase activity"/>
    <property type="evidence" value="ECO:0007669"/>
    <property type="project" value="UniProtKB-EC"/>
</dbReference>
<dbReference type="Proteomes" id="UP001548587">
    <property type="component" value="Unassembled WGS sequence"/>
</dbReference>
<dbReference type="Pfam" id="PF22608">
    <property type="entry name" value="DNAX_ATPase_lid"/>
    <property type="match status" value="1"/>
</dbReference>
<dbReference type="InterPro" id="IPR027417">
    <property type="entry name" value="P-loop_NTPase"/>
</dbReference>
<comment type="function">
    <text evidence="11">DNA polymerase III is a complex, multichain enzyme responsible for most of the replicative synthesis in bacteria. This DNA polymerase also exhibits 3' to 5' exonuclease activity.</text>
</comment>
<protein>
    <recommendedName>
        <fullName evidence="11">DNA polymerase III subunit gamma/tau</fullName>
        <ecNumber evidence="11">2.7.7.7</ecNumber>
    </recommendedName>
</protein>
<evidence type="ECO:0000256" key="10">
    <source>
        <dbReference type="ARBA" id="ARBA00049244"/>
    </source>
</evidence>
<dbReference type="CDD" id="cd18137">
    <property type="entry name" value="HLD_clamp_pol_III_gamma_tau"/>
    <property type="match status" value="1"/>
</dbReference>
<dbReference type="SUPFAM" id="SSF48019">
    <property type="entry name" value="post-AAA+ oligomerization domain-like"/>
    <property type="match status" value="1"/>
</dbReference>
<dbReference type="Gene3D" id="3.40.50.300">
    <property type="entry name" value="P-loop containing nucleotide triphosphate hydrolases"/>
    <property type="match status" value="1"/>
</dbReference>
<evidence type="ECO:0000256" key="11">
    <source>
        <dbReference type="RuleBase" id="RU364063"/>
    </source>
</evidence>
<dbReference type="InterPro" id="IPR003593">
    <property type="entry name" value="AAA+_ATPase"/>
</dbReference>
<keyword evidence="15" id="KW-1185">Reference proteome</keyword>
<gene>
    <name evidence="11" type="primary">dnaX</name>
    <name evidence="14" type="ORF">ABXL37_21895</name>
</gene>
<dbReference type="InterPro" id="IPR021029">
    <property type="entry name" value="DNA_pol_III_tau_dom-5"/>
</dbReference>
<comment type="caution">
    <text evidence="14">The sequence shown here is derived from an EMBL/GenBank/DDBJ whole genome shotgun (WGS) entry which is preliminary data.</text>
</comment>